<dbReference type="InterPro" id="IPR029063">
    <property type="entry name" value="SAM-dependent_MTases_sf"/>
</dbReference>
<evidence type="ECO:0000256" key="2">
    <source>
        <dbReference type="ARBA" id="ARBA00022679"/>
    </source>
</evidence>
<dbReference type="InterPro" id="IPR030374">
    <property type="entry name" value="PABS"/>
</dbReference>
<evidence type="ECO:0000256" key="1">
    <source>
        <dbReference type="ARBA" id="ARBA00007867"/>
    </source>
</evidence>
<keyword evidence="8" id="KW-1185">Reference proteome</keyword>
<dbReference type="PROSITE" id="PS51006">
    <property type="entry name" value="PABS_2"/>
    <property type="match status" value="1"/>
</dbReference>
<evidence type="ECO:0000256" key="3">
    <source>
        <dbReference type="ARBA" id="ARBA00023115"/>
    </source>
</evidence>
<dbReference type="AlphaFoldDB" id="A0AA35G7R0"/>
<keyword evidence="2 4" id="KW-0808">Transferase</keyword>
<accession>A0AA35G7R0</accession>
<protein>
    <recommendedName>
        <fullName evidence="6">PABS domain-containing protein</fullName>
    </recommendedName>
</protein>
<evidence type="ECO:0000313" key="8">
    <source>
        <dbReference type="Proteomes" id="UP001163687"/>
    </source>
</evidence>
<dbReference type="PANTHER" id="PTHR43317:SF1">
    <property type="entry name" value="THERMOSPERMINE SYNTHASE ACAULIS5"/>
    <property type="match status" value="1"/>
</dbReference>
<dbReference type="GO" id="GO:0006596">
    <property type="term" value="P:polyamine biosynthetic process"/>
    <property type="evidence" value="ECO:0007669"/>
    <property type="project" value="UniProtKB-UniRule"/>
</dbReference>
<feature type="transmembrane region" description="Helical" evidence="5">
    <location>
        <begin position="65"/>
        <end position="80"/>
    </location>
</feature>
<keyword evidence="3 4" id="KW-0620">Polyamine biosynthesis</keyword>
<comment type="similarity">
    <text evidence="1">Belongs to the spermidine/spermine synthase family.</text>
</comment>
<dbReference type="NCBIfam" id="NF037959">
    <property type="entry name" value="MFS_SpdSyn"/>
    <property type="match status" value="2"/>
</dbReference>
<dbReference type="CDD" id="cd02440">
    <property type="entry name" value="AdoMet_MTases"/>
    <property type="match status" value="1"/>
</dbReference>
<dbReference type="KEGG" id="cmic:caldi_06730"/>
<dbReference type="Pfam" id="PF01564">
    <property type="entry name" value="Spermine_synth"/>
    <property type="match status" value="1"/>
</dbReference>
<evidence type="ECO:0000313" key="7">
    <source>
        <dbReference type="EMBL" id="BDG59583.1"/>
    </source>
</evidence>
<name>A0AA35G7R0_9FIRM</name>
<dbReference type="RefSeq" id="WP_264843702.1">
    <property type="nucleotide sequence ID" value="NZ_AP025628.1"/>
</dbReference>
<sequence>MLQLTVLVSGAVLMALEMLGSRVLAPQFGNSIFVWGSLIGVILTALSAGYYLGGRLADRHPSLPPLARVLALAGVWTWLLPEAATRVNAWLAARDLGPRLGALVASLALFAGPALLLALVSPWAVRLAAREIRSVGSTAGVLYALSTGGSIAGTLVTSFFLIPAFGVADLLRSCGLVLLALAALDLAAARRRAQAIGVTALTALLLFTSAVLRPPALFETGAPARIEPPRAVGGGMQPGVVSGGPAVGEIRGPFEDGVVFEKESLYHHIRVENAGGSRYLRFDNSWQSGMYLDDPLRARFEYTDYLLLPFALRPDAGRALMVGLGGGSVVKKLLAYRPDLRLDVAELDPVVVEVARTYFGVPDNPRLTVHVEDGRRLLDRAGPAYDVILLDAYYADAIPFHLTTREFLGRVRARLTDGGLVAANLIGALEGPRSALLRSMARTFATVFPEVYLFPVGGRSPDTYQNVILLAPREPHRWSREDIVKAAEAQADALGTPSLPEYAAALHTRPLPVDDVPVLTDDHAPVDALLHLYE</sequence>
<keyword evidence="5" id="KW-0472">Membrane</keyword>
<feature type="transmembrane region" description="Helical" evidence="5">
    <location>
        <begin position="100"/>
        <end position="120"/>
    </location>
</feature>
<feature type="domain" description="PABS" evidence="6">
    <location>
        <begin position="243"/>
        <end position="483"/>
    </location>
</feature>
<feature type="transmembrane region" description="Helical" evidence="5">
    <location>
        <begin position="141"/>
        <end position="164"/>
    </location>
</feature>
<dbReference type="Gene3D" id="3.40.50.150">
    <property type="entry name" value="Vaccinia Virus protein VP39"/>
    <property type="match status" value="1"/>
</dbReference>
<feature type="active site" description="Proton acceptor" evidence="4">
    <location>
        <position position="391"/>
    </location>
</feature>
<feature type="transmembrane region" description="Helical" evidence="5">
    <location>
        <begin position="170"/>
        <end position="188"/>
    </location>
</feature>
<evidence type="ECO:0000256" key="4">
    <source>
        <dbReference type="PROSITE-ProRule" id="PRU00354"/>
    </source>
</evidence>
<dbReference type="SUPFAM" id="SSF53335">
    <property type="entry name" value="S-adenosyl-L-methionine-dependent methyltransferases"/>
    <property type="match status" value="1"/>
</dbReference>
<gene>
    <name evidence="7" type="ORF">caldi_06730</name>
</gene>
<evidence type="ECO:0000259" key="6">
    <source>
        <dbReference type="PROSITE" id="PS51006"/>
    </source>
</evidence>
<proteinExistence type="inferred from homology"/>
<feature type="transmembrane region" description="Helical" evidence="5">
    <location>
        <begin position="195"/>
        <end position="212"/>
    </location>
</feature>
<keyword evidence="5" id="KW-1133">Transmembrane helix</keyword>
<keyword evidence="5" id="KW-0812">Transmembrane</keyword>
<reference evidence="7" key="1">
    <citation type="submission" date="2022-03" db="EMBL/GenBank/DDBJ databases">
        <title>Complete genome sequence of Caldinitratiruptor microaerophilus.</title>
        <authorList>
            <person name="Mukaiyama R."/>
            <person name="Nishiyama T."/>
            <person name="Ueda K."/>
        </authorList>
    </citation>
    <scope>NUCLEOTIDE SEQUENCE</scope>
    <source>
        <strain evidence="7">JCM 16183</strain>
    </source>
</reference>
<evidence type="ECO:0000256" key="5">
    <source>
        <dbReference type="SAM" id="Phobius"/>
    </source>
</evidence>
<feature type="transmembrane region" description="Helical" evidence="5">
    <location>
        <begin position="32"/>
        <end position="53"/>
    </location>
</feature>
<dbReference type="GO" id="GO:0010487">
    <property type="term" value="F:thermospermine synthase activity"/>
    <property type="evidence" value="ECO:0007669"/>
    <property type="project" value="TreeGrafter"/>
</dbReference>
<organism evidence="7 8">
    <name type="scientific">Caldinitratiruptor microaerophilus</name>
    <dbReference type="NCBI Taxonomy" id="671077"/>
    <lineage>
        <taxon>Bacteria</taxon>
        <taxon>Bacillati</taxon>
        <taxon>Bacillota</taxon>
        <taxon>Clostridia</taxon>
        <taxon>Eubacteriales</taxon>
        <taxon>Symbiobacteriaceae</taxon>
        <taxon>Caldinitratiruptor</taxon>
    </lineage>
</organism>
<dbReference type="Proteomes" id="UP001163687">
    <property type="component" value="Chromosome"/>
</dbReference>
<dbReference type="PANTHER" id="PTHR43317">
    <property type="entry name" value="THERMOSPERMINE SYNTHASE ACAULIS5"/>
    <property type="match status" value="1"/>
</dbReference>
<dbReference type="EMBL" id="AP025628">
    <property type="protein sequence ID" value="BDG59583.1"/>
    <property type="molecule type" value="Genomic_DNA"/>
</dbReference>